<accession>A0AAE3D448</accession>
<protein>
    <submittedName>
        <fullName evidence="1">Uncharacterized protein</fullName>
    </submittedName>
</protein>
<gene>
    <name evidence="1" type="ORF">K1W69_25010</name>
</gene>
<reference evidence="1" key="1">
    <citation type="submission" date="2021-08" db="EMBL/GenBank/DDBJ databases">
        <title>Hoeflea bacterium WL0058 sp. nov., isolated from the sediment.</title>
        <authorList>
            <person name="Wang L."/>
            <person name="Zhang D."/>
        </authorList>
    </citation>
    <scope>NUCLEOTIDE SEQUENCE</scope>
    <source>
        <strain evidence="1">WL0058</strain>
    </source>
</reference>
<evidence type="ECO:0000313" key="1">
    <source>
        <dbReference type="EMBL" id="MBW8640476.1"/>
    </source>
</evidence>
<sequence>MARIPTYFSNASLNTDRGGMPRAPVDDAAGKGLQQLGAVISRIRLNLDQNTIGDAAAENAADDGVDVAEESVVGQLRDLRLEEAARFDFLTELEETVGQAGVDVAQTARQHEGDPGDFYSSVVERIVEPRLSALRAKQPEHMQPAAAAVADRAMEPVRNAAAVAQSDIMRGHRLTTLADAGERAATAVREQPAAYDDVMQGYLQKVALSGLPDQTKEALGGKIRQRLATALVDNYVDHRPDEVGELLGVSRQQLFKGDGRKNLKSQILAKSVSEGDAFVSGVFDQMFRKMFSARMNFDEGAKATAFAQGWLGASPEGVSAYSDSLRAFARPAGRRDRGDIVVFENGLGIVADRTGEKARLLEAGAGQAASAAEIDASGVTGSFRAPEKEQGDLFEAALANEMEDGTGVIAGEPNSRVAFLGFTGRLREEARARGLVARRKALKDIAQFDKRTENARRIESAIDRGDLASGSDVALEDLTPADRARLDARLSKRFESQARSREFREALSMAHAATDGKDPRQAEVADQVWAEMESRLKPENLRRAELSFLQATGYLPARVRIGLEIGMDSEDRELRADAMSRAKGLLSTAPGEFDRNFSTAAWRAELDRFVDLTDRGYTPHEAIDHIARRSKAEQRNIHAANAIIESDTS</sequence>
<dbReference type="RefSeq" id="WP_220231194.1">
    <property type="nucleotide sequence ID" value="NZ_JAICBX010000006.1"/>
</dbReference>
<comment type="caution">
    <text evidence="1">The sequence shown here is derived from an EMBL/GenBank/DDBJ whole genome shotgun (WGS) entry which is preliminary data.</text>
</comment>
<name>A0AAE3D448_9HYPH</name>
<keyword evidence="2" id="KW-1185">Reference proteome</keyword>
<dbReference type="AlphaFoldDB" id="A0AAE3D448"/>
<evidence type="ECO:0000313" key="2">
    <source>
        <dbReference type="Proteomes" id="UP001196509"/>
    </source>
</evidence>
<dbReference type="EMBL" id="JAICBX010000006">
    <property type="protein sequence ID" value="MBW8640476.1"/>
    <property type="molecule type" value="Genomic_DNA"/>
</dbReference>
<proteinExistence type="predicted"/>
<organism evidence="1 2">
    <name type="scientific">Flavimaribacter sediminis</name>
    <dbReference type="NCBI Taxonomy" id="2865987"/>
    <lineage>
        <taxon>Bacteria</taxon>
        <taxon>Pseudomonadati</taxon>
        <taxon>Pseudomonadota</taxon>
        <taxon>Alphaproteobacteria</taxon>
        <taxon>Hyphomicrobiales</taxon>
        <taxon>Rhizobiaceae</taxon>
        <taxon>Flavimaribacter</taxon>
    </lineage>
</organism>
<dbReference type="Proteomes" id="UP001196509">
    <property type="component" value="Unassembled WGS sequence"/>
</dbReference>